<feature type="coiled-coil region" evidence="1">
    <location>
        <begin position="31"/>
        <end position="58"/>
    </location>
</feature>
<feature type="chain" id="PRO_5032698366" evidence="2">
    <location>
        <begin position="20"/>
        <end position="152"/>
    </location>
</feature>
<evidence type="ECO:0000256" key="2">
    <source>
        <dbReference type="SAM" id="SignalP"/>
    </source>
</evidence>
<keyword evidence="2" id="KW-0732">Signal</keyword>
<sequence length="152" mass="17438">MKKTLLLLSLLLSPIYLLAQQEDYADFYISVADTAVNYKSLKNKMVNLQTELNIKIDTMGRGYNAEKDLICLAEDDEDELYAGQYFPRRFPSESLSIEYLNFYTPTTTEKTLALITGIFESKDEAKKHLDKVLLTNNNAYLIKSNIYIGCMH</sequence>
<proteinExistence type="predicted"/>
<gene>
    <name evidence="3" type="ORF">GGR32_000213</name>
</gene>
<keyword evidence="1" id="KW-0175">Coiled coil</keyword>
<keyword evidence="4" id="KW-1185">Reference proteome</keyword>
<dbReference type="RefSeq" id="WP_183475589.1">
    <property type="nucleotide sequence ID" value="NZ_JACIFO010000001.1"/>
</dbReference>
<name>A0A840ELG8_9FLAO</name>
<protein>
    <submittedName>
        <fullName evidence="3">Uncharacterized protein</fullName>
    </submittedName>
</protein>
<accession>A0A840ELG8</accession>
<evidence type="ECO:0000256" key="1">
    <source>
        <dbReference type="SAM" id="Coils"/>
    </source>
</evidence>
<reference evidence="3 4" key="1">
    <citation type="submission" date="2020-08" db="EMBL/GenBank/DDBJ databases">
        <title>Genomic Encyclopedia of Type Strains, Phase IV (KMG-IV): sequencing the most valuable type-strain genomes for metagenomic binning, comparative biology and taxonomic classification.</title>
        <authorList>
            <person name="Goeker M."/>
        </authorList>
    </citation>
    <scope>NUCLEOTIDE SEQUENCE [LARGE SCALE GENOMIC DNA]</scope>
    <source>
        <strain evidence="3 4">DSM 29568</strain>
    </source>
</reference>
<dbReference type="Proteomes" id="UP000553034">
    <property type="component" value="Unassembled WGS sequence"/>
</dbReference>
<feature type="signal peptide" evidence="2">
    <location>
        <begin position="1"/>
        <end position="19"/>
    </location>
</feature>
<evidence type="ECO:0000313" key="3">
    <source>
        <dbReference type="EMBL" id="MBB4117941.1"/>
    </source>
</evidence>
<evidence type="ECO:0000313" key="4">
    <source>
        <dbReference type="Proteomes" id="UP000553034"/>
    </source>
</evidence>
<dbReference type="EMBL" id="JACIFO010000001">
    <property type="protein sequence ID" value="MBB4117941.1"/>
    <property type="molecule type" value="Genomic_DNA"/>
</dbReference>
<comment type="caution">
    <text evidence="3">The sequence shown here is derived from an EMBL/GenBank/DDBJ whole genome shotgun (WGS) entry which is preliminary data.</text>
</comment>
<dbReference type="AlphaFoldDB" id="A0A840ELG8"/>
<organism evidence="3 4">
    <name type="scientific">Mesonia hippocampi</name>
    <dbReference type="NCBI Taxonomy" id="1628250"/>
    <lineage>
        <taxon>Bacteria</taxon>
        <taxon>Pseudomonadati</taxon>
        <taxon>Bacteroidota</taxon>
        <taxon>Flavobacteriia</taxon>
        <taxon>Flavobacteriales</taxon>
        <taxon>Flavobacteriaceae</taxon>
        <taxon>Mesonia</taxon>
    </lineage>
</organism>